<dbReference type="STRING" id="42156.A0A3P6V7A9"/>
<evidence type="ECO:0000256" key="1">
    <source>
        <dbReference type="SAM" id="MobiDB-lite"/>
    </source>
</evidence>
<protein>
    <submittedName>
        <fullName evidence="2">Uncharacterized protein</fullName>
    </submittedName>
</protein>
<dbReference type="Gene3D" id="1.25.40.180">
    <property type="match status" value="1"/>
</dbReference>
<organism evidence="2 3">
    <name type="scientific">Litomosoides sigmodontis</name>
    <name type="common">Filarial nematode worm</name>
    <dbReference type="NCBI Taxonomy" id="42156"/>
    <lineage>
        <taxon>Eukaryota</taxon>
        <taxon>Metazoa</taxon>
        <taxon>Ecdysozoa</taxon>
        <taxon>Nematoda</taxon>
        <taxon>Chromadorea</taxon>
        <taxon>Rhabditida</taxon>
        <taxon>Spirurina</taxon>
        <taxon>Spiruromorpha</taxon>
        <taxon>Filarioidea</taxon>
        <taxon>Onchocercidae</taxon>
        <taxon>Litomosoides</taxon>
    </lineage>
</organism>
<reference evidence="2 3" key="1">
    <citation type="submission" date="2018-08" db="EMBL/GenBank/DDBJ databases">
        <authorList>
            <person name="Laetsch R D."/>
            <person name="Stevens L."/>
            <person name="Kumar S."/>
            <person name="Blaxter L. M."/>
        </authorList>
    </citation>
    <scope>NUCLEOTIDE SEQUENCE [LARGE SCALE GENOMIC DNA]</scope>
</reference>
<evidence type="ECO:0000313" key="3">
    <source>
        <dbReference type="Proteomes" id="UP000277928"/>
    </source>
</evidence>
<accession>A0A3P6V7A9</accession>
<keyword evidence="3" id="KW-1185">Reference proteome</keyword>
<dbReference type="OrthoDB" id="5846767at2759"/>
<sequence>MTTFEALLCRGAFVDTKVLDGRWDLQEPICCIDIETHEADHGLLSSCLTHILSDFRSRNQIREGNKVVFRNIVRAILDFYPVYREIDTTVSECLVDPMFLSLGELISDADEKDIETAAELIIDHGSELMKMKPGKCDSFIVALRRHLCESDFKPVTRRLILQAIDLWTYKWDDEIMPFCIKQFHKPSLQLIKNSTEKSKAPSESRTKINESFV</sequence>
<dbReference type="AlphaFoldDB" id="A0A3P6V7A9"/>
<dbReference type="Proteomes" id="UP000277928">
    <property type="component" value="Unassembled WGS sequence"/>
</dbReference>
<dbReference type="EMBL" id="UYRX01000744">
    <property type="protein sequence ID" value="VDK85894.1"/>
    <property type="molecule type" value="Genomic_DNA"/>
</dbReference>
<gene>
    <name evidence="2" type="ORF">NLS_LOCUS7346</name>
</gene>
<feature type="region of interest" description="Disordered" evidence="1">
    <location>
        <begin position="194"/>
        <end position="213"/>
    </location>
</feature>
<evidence type="ECO:0000313" key="2">
    <source>
        <dbReference type="EMBL" id="VDK85894.1"/>
    </source>
</evidence>
<name>A0A3P6V7A9_LITSI</name>
<proteinExistence type="predicted"/>